<name>A0A518DWV3_9BACT</name>
<evidence type="ECO:0008006" key="5">
    <source>
        <dbReference type="Google" id="ProtNLM"/>
    </source>
</evidence>
<dbReference type="KEGG" id="lcre:Pla8534_41320"/>
<proteinExistence type="predicted"/>
<evidence type="ECO:0000259" key="1">
    <source>
        <dbReference type="Pfam" id="PF07583"/>
    </source>
</evidence>
<feature type="domain" description="DUF1553" evidence="2">
    <location>
        <begin position="643"/>
        <end position="869"/>
    </location>
</feature>
<dbReference type="Pfam" id="PF07583">
    <property type="entry name" value="PSCyt2"/>
    <property type="match status" value="1"/>
</dbReference>
<evidence type="ECO:0000313" key="3">
    <source>
        <dbReference type="EMBL" id="QDU96312.1"/>
    </source>
</evidence>
<accession>A0A518DWV3</accession>
<dbReference type="PANTHER" id="PTHR35889">
    <property type="entry name" value="CYCLOINULO-OLIGOSACCHARIDE FRUCTANOTRANSFERASE-RELATED"/>
    <property type="match status" value="1"/>
</dbReference>
<organism evidence="3 4">
    <name type="scientific">Lignipirellula cremea</name>
    <dbReference type="NCBI Taxonomy" id="2528010"/>
    <lineage>
        <taxon>Bacteria</taxon>
        <taxon>Pseudomonadati</taxon>
        <taxon>Planctomycetota</taxon>
        <taxon>Planctomycetia</taxon>
        <taxon>Pirellulales</taxon>
        <taxon>Pirellulaceae</taxon>
        <taxon>Lignipirellula</taxon>
    </lineage>
</organism>
<dbReference type="AlphaFoldDB" id="A0A518DWV3"/>
<dbReference type="OrthoDB" id="289126at2"/>
<dbReference type="Pfam" id="PF07587">
    <property type="entry name" value="PSD1"/>
    <property type="match status" value="1"/>
</dbReference>
<evidence type="ECO:0000259" key="2">
    <source>
        <dbReference type="Pfam" id="PF07587"/>
    </source>
</evidence>
<dbReference type="Proteomes" id="UP000317648">
    <property type="component" value="Chromosome"/>
</dbReference>
<dbReference type="EMBL" id="CP036433">
    <property type="protein sequence ID" value="QDU96312.1"/>
    <property type="molecule type" value="Genomic_DNA"/>
</dbReference>
<keyword evidence="4" id="KW-1185">Reference proteome</keyword>
<dbReference type="InterPro" id="IPR011444">
    <property type="entry name" value="DUF1549"/>
</dbReference>
<feature type="domain" description="DUF1549" evidence="1">
    <location>
        <begin position="389"/>
        <end position="571"/>
    </location>
</feature>
<protein>
    <recommendedName>
        <fullName evidence="5">Bacterial Ig-like domain (Group 2)</fullName>
    </recommendedName>
</protein>
<dbReference type="InterPro" id="IPR022655">
    <property type="entry name" value="DUF1553"/>
</dbReference>
<reference evidence="3 4" key="1">
    <citation type="submission" date="2019-02" db="EMBL/GenBank/DDBJ databases">
        <title>Deep-cultivation of Planctomycetes and their phenomic and genomic characterization uncovers novel biology.</title>
        <authorList>
            <person name="Wiegand S."/>
            <person name="Jogler M."/>
            <person name="Boedeker C."/>
            <person name="Pinto D."/>
            <person name="Vollmers J."/>
            <person name="Rivas-Marin E."/>
            <person name="Kohn T."/>
            <person name="Peeters S.H."/>
            <person name="Heuer A."/>
            <person name="Rast P."/>
            <person name="Oberbeckmann S."/>
            <person name="Bunk B."/>
            <person name="Jeske O."/>
            <person name="Meyerdierks A."/>
            <person name="Storesund J.E."/>
            <person name="Kallscheuer N."/>
            <person name="Luecker S."/>
            <person name="Lage O.M."/>
            <person name="Pohl T."/>
            <person name="Merkel B.J."/>
            <person name="Hornburger P."/>
            <person name="Mueller R.-W."/>
            <person name="Bruemmer F."/>
            <person name="Labrenz M."/>
            <person name="Spormann A.M."/>
            <person name="Op den Camp H."/>
            <person name="Overmann J."/>
            <person name="Amann R."/>
            <person name="Jetten M.S.M."/>
            <person name="Mascher T."/>
            <person name="Medema M.H."/>
            <person name="Devos D.P."/>
            <person name="Kaster A.-K."/>
            <person name="Ovreas L."/>
            <person name="Rohde M."/>
            <person name="Galperin M.Y."/>
            <person name="Jogler C."/>
        </authorList>
    </citation>
    <scope>NUCLEOTIDE SEQUENCE [LARGE SCALE GENOMIC DNA]</scope>
    <source>
        <strain evidence="3 4">Pla85_3_4</strain>
    </source>
</reference>
<sequence>MGSQVLGLTTLPAFITPTKTIAVPQNRHCLALILGLTIGVSLAPDNLTVSVQAAELQSARGRLALSPPQMLLHGPESSLQVLLSSTQGGRTIDRTPEATFTIEDPAIAVVDDHGRVEPRGEGVTRLLVQLGDQQVSAPLEVIGFQQPGPISFNDEVIPVLTRAACNSGGCHGKAEGQNGFKLSIFGFDAAADYNAIVKESRGRRVNPASPAHSLLIRKATAQIPHGGGKALDPESFGARRLVRWLQEGALPSPEPLALEGTEAEEGPPGPLPTAAELARQPMGTAVRIEVEPSERLLSLGGDSLAGRRQQLRAIAFDAAGRRRDVTAEAAFETNAPTIAEVDERGLISGYDTPGEAAILVRYMGHIAVCRISIPRVDQDFVRPAEVNFIDQLSWDKMEQMGVQPSGLCDDATFLRRAYLDVTGTLPAVAEAARFLDDNDPQKRSLLIDDLLQRDEYANYWSLRWADLLRVDAAGLGAAPAYAMTRWLRRQFAENRPYDDMVRNILTARGPLEAETPAAFYGLLNGPKEQAGSVSQVFLGIRIECAECHHHPFERWSQQDYYAFAGFFSGVRMKRMPDKTQAVVGGPSVPMKHPRTGELVPVAGLGDALEPPAAALAIKTYKAERLEQTREAVLAGRADNADAREELADWMLRQENPFFARAAANRIWAFYFGRGLVDPIDDMRASNPASNEALLDALADHLKEQDYDLKAFTRTLMNSRLYQQSATTNLSNAADEQLFSHASYRSMPAEVLLDSICQATGVAEKFQGTPAGYRATELWDSRTESYFLRIFGRPGRTTVCACERGDSPTISQSLHLMNSPEIAAKVQHRLGRARRLADSEAPPLAIIEEIYLATLSRRPTPGEMTLMTQLFEDDQIDRRTATEDVFWTLLNTKEFLFNH</sequence>
<gene>
    <name evidence="3" type="ORF">Pla8534_41320</name>
</gene>
<dbReference type="PANTHER" id="PTHR35889:SF3">
    <property type="entry name" value="F-BOX DOMAIN-CONTAINING PROTEIN"/>
    <property type="match status" value="1"/>
</dbReference>
<evidence type="ECO:0000313" key="4">
    <source>
        <dbReference type="Proteomes" id="UP000317648"/>
    </source>
</evidence>
<dbReference type="Gene3D" id="2.60.40.1080">
    <property type="match status" value="1"/>
</dbReference>